<dbReference type="PANTHER" id="PTHR30442">
    <property type="entry name" value="IRON III DICITRATE TRANSPORT PROTEIN FECA"/>
    <property type="match status" value="1"/>
</dbReference>
<dbReference type="GO" id="GO:0009279">
    <property type="term" value="C:cell outer membrane"/>
    <property type="evidence" value="ECO:0007669"/>
    <property type="project" value="UniProtKB-SubCell"/>
</dbReference>
<reference evidence="15 16" key="1">
    <citation type="submission" date="2019-09" db="EMBL/GenBank/DDBJ databases">
        <title>YIM 132548 draft genome.</title>
        <authorList>
            <person name="Jiang L."/>
        </authorList>
    </citation>
    <scope>NUCLEOTIDE SEQUENCE [LARGE SCALE GENOMIC DNA]</scope>
    <source>
        <strain evidence="15 16">YIM 132548</strain>
    </source>
</reference>
<dbReference type="CDD" id="cd01347">
    <property type="entry name" value="ligand_gated_channel"/>
    <property type="match status" value="1"/>
</dbReference>
<evidence type="ECO:0000256" key="11">
    <source>
        <dbReference type="RuleBase" id="RU003357"/>
    </source>
</evidence>
<gene>
    <name evidence="15" type="ORF">F6X51_01715</name>
</gene>
<comment type="caution">
    <text evidence="15">The sequence shown here is derived from an EMBL/GenBank/DDBJ whole genome shotgun (WGS) entry which is preliminary data.</text>
</comment>
<dbReference type="EMBL" id="VZZJ01000001">
    <property type="protein sequence ID" value="KAB1076279.1"/>
    <property type="molecule type" value="Genomic_DNA"/>
</dbReference>
<organism evidence="15 16">
    <name type="scientific">Methylobacterium planeticum</name>
    <dbReference type="NCBI Taxonomy" id="2615211"/>
    <lineage>
        <taxon>Bacteria</taxon>
        <taxon>Pseudomonadati</taxon>
        <taxon>Pseudomonadota</taxon>
        <taxon>Alphaproteobacteria</taxon>
        <taxon>Hyphomicrobiales</taxon>
        <taxon>Methylobacteriaceae</taxon>
        <taxon>Methylobacterium</taxon>
    </lineage>
</organism>
<dbReference type="Pfam" id="PF00593">
    <property type="entry name" value="TonB_dep_Rec_b-barrel"/>
    <property type="match status" value="1"/>
</dbReference>
<evidence type="ECO:0000256" key="1">
    <source>
        <dbReference type="ARBA" id="ARBA00004571"/>
    </source>
</evidence>
<dbReference type="InterPro" id="IPR039426">
    <property type="entry name" value="TonB-dep_rcpt-like"/>
</dbReference>
<name>A0A6N6MXT4_9HYPH</name>
<feature type="signal peptide" evidence="12">
    <location>
        <begin position="1"/>
        <end position="26"/>
    </location>
</feature>
<dbReference type="Proteomes" id="UP000441523">
    <property type="component" value="Unassembled WGS sequence"/>
</dbReference>
<evidence type="ECO:0000256" key="8">
    <source>
        <dbReference type="ARBA" id="ARBA00023170"/>
    </source>
</evidence>
<dbReference type="Gene3D" id="2.170.130.10">
    <property type="entry name" value="TonB-dependent receptor, plug domain"/>
    <property type="match status" value="1"/>
</dbReference>
<evidence type="ECO:0000256" key="9">
    <source>
        <dbReference type="ARBA" id="ARBA00023237"/>
    </source>
</evidence>
<dbReference type="InterPro" id="IPR036942">
    <property type="entry name" value="Beta-barrel_TonB_sf"/>
</dbReference>
<sequence>MIVSIDIRRTAPAALLCLFAGCGATAAAPGADAAAGVSVTLEELDVTASPLATVRVAAAARTYAGGRGEANPAQLEAAGAQNITDALRLIPGVQTPVPNGPASGDFAQSVGIRGLASRLGGYATVLLDGVPLSSAPYLQPELSLAPVSFGMLERVDVIKGGAAVRYGPQNVGGVINYVTWPIPSAFGGQMRLRGNLNGSDRAGGFLNGQSDIVIGGSNSEGSGLALLYSGNHGPSFRPRSNQDIDDAMLKYRVQLTPESYVDGRVHGYNASAELPGPLDQAAYRRNPYGSTNAYQSYQGSRIEGVARYVNEFDGTRYFETTVFDLSSHRAFALSNRNRDTLATQFDLTPRNYNTFGIEPRFSVRSDPFGIPQETSIGYRYVREDADEKRLRRSFRAGSVPFPFPSVPNRDSIGSTDAHAVYLDDKLTFGALTVTPGIRVEDVTIGRRNNLNGFRAQEHYTVPLPSLRVGYAATSELFLYGNVGRSFGSLNFTQLPLAASDQKLSPEIATTAEVGARYTLGGLTAEIAYFRLNFDNQIEFDAIRADFINVGRTLHRGLETGLRYDFASLDPALSGLGAYATYAYTRATIQDGRFAGNDLRLYSRHTGTVGASYATGPWSFDWFGYAQSGQFADEANTAVPSADGRFGRIPGWVIWNARATYAVTPESRLGLGVVNVFDRRYFTRASAEDNGGIFAGPPRTLYVELRTRF</sequence>
<dbReference type="NCBIfam" id="TIGR01783">
    <property type="entry name" value="TonB-siderophor"/>
    <property type="match status" value="1"/>
</dbReference>
<keyword evidence="4 10" id="KW-1134">Transmembrane beta strand</keyword>
<evidence type="ECO:0000313" key="15">
    <source>
        <dbReference type="EMBL" id="KAB1076279.1"/>
    </source>
</evidence>
<dbReference type="PROSITE" id="PS52016">
    <property type="entry name" value="TONB_DEPENDENT_REC_3"/>
    <property type="match status" value="1"/>
</dbReference>
<dbReference type="InterPro" id="IPR012910">
    <property type="entry name" value="Plug_dom"/>
</dbReference>
<dbReference type="PANTHER" id="PTHR30442:SF0">
    <property type="entry name" value="FE(3+) DICITRATE TRANSPORT PROTEIN FECA"/>
    <property type="match status" value="1"/>
</dbReference>
<evidence type="ECO:0000256" key="5">
    <source>
        <dbReference type="ARBA" id="ARBA00022692"/>
    </source>
</evidence>
<evidence type="ECO:0000259" key="14">
    <source>
        <dbReference type="Pfam" id="PF07715"/>
    </source>
</evidence>
<evidence type="ECO:0000256" key="4">
    <source>
        <dbReference type="ARBA" id="ARBA00022452"/>
    </source>
</evidence>
<feature type="domain" description="TonB-dependent receptor-like beta-barrel" evidence="13">
    <location>
        <begin position="265"/>
        <end position="675"/>
    </location>
</feature>
<proteinExistence type="inferred from homology"/>
<keyword evidence="7 10" id="KW-0472">Membrane</keyword>
<dbReference type="AlphaFoldDB" id="A0A6N6MXT4"/>
<evidence type="ECO:0000256" key="6">
    <source>
        <dbReference type="ARBA" id="ARBA00023077"/>
    </source>
</evidence>
<feature type="chain" id="PRO_5026958909" evidence="12">
    <location>
        <begin position="27"/>
        <end position="708"/>
    </location>
</feature>
<protein>
    <submittedName>
        <fullName evidence="15">TonB-dependent siderophore receptor</fullName>
    </submittedName>
</protein>
<evidence type="ECO:0000259" key="13">
    <source>
        <dbReference type="Pfam" id="PF00593"/>
    </source>
</evidence>
<dbReference type="GO" id="GO:0015343">
    <property type="term" value="F:siderophore-iron transmembrane transporter activity"/>
    <property type="evidence" value="ECO:0007669"/>
    <property type="project" value="InterPro"/>
</dbReference>
<dbReference type="Pfam" id="PF07715">
    <property type="entry name" value="Plug"/>
    <property type="match status" value="1"/>
</dbReference>
<evidence type="ECO:0000256" key="2">
    <source>
        <dbReference type="ARBA" id="ARBA00009810"/>
    </source>
</evidence>
<keyword evidence="3 10" id="KW-0813">Transport</keyword>
<keyword evidence="5 10" id="KW-0812">Transmembrane</keyword>
<dbReference type="InterPro" id="IPR037066">
    <property type="entry name" value="Plug_dom_sf"/>
</dbReference>
<dbReference type="InterPro" id="IPR000531">
    <property type="entry name" value="Beta-barrel_TonB"/>
</dbReference>
<evidence type="ECO:0000256" key="10">
    <source>
        <dbReference type="PROSITE-ProRule" id="PRU01360"/>
    </source>
</evidence>
<dbReference type="InterPro" id="IPR010105">
    <property type="entry name" value="TonB_sidphr_rcpt"/>
</dbReference>
<dbReference type="GO" id="GO:0015891">
    <property type="term" value="P:siderophore transport"/>
    <property type="evidence" value="ECO:0007669"/>
    <property type="project" value="InterPro"/>
</dbReference>
<keyword evidence="16" id="KW-1185">Reference proteome</keyword>
<evidence type="ECO:0000256" key="12">
    <source>
        <dbReference type="SAM" id="SignalP"/>
    </source>
</evidence>
<keyword evidence="6 11" id="KW-0798">TonB box</keyword>
<dbReference type="Gene3D" id="2.40.170.20">
    <property type="entry name" value="TonB-dependent receptor, beta-barrel domain"/>
    <property type="match status" value="1"/>
</dbReference>
<evidence type="ECO:0000256" key="7">
    <source>
        <dbReference type="ARBA" id="ARBA00023136"/>
    </source>
</evidence>
<keyword evidence="9 10" id="KW-0998">Cell outer membrane</keyword>
<keyword evidence="8 15" id="KW-0675">Receptor</keyword>
<dbReference type="GO" id="GO:0038023">
    <property type="term" value="F:signaling receptor activity"/>
    <property type="evidence" value="ECO:0007669"/>
    <property type="project" value="InterPro"/>
</dbReference>
<evidence type="ECO:0000313" key="16">
    <source>
        <dbReference type="Proteomes" id="UP000441523"/>
    </source>
</evidence>
<comment type="similarity">
    <text evidence="2 10 11">Belongs to the TonB-dependent receptor family.</text>
</comment>
<feature type="domain" description="TonB-dependent receptor plug" evidence="14">
    <location>
        <begin position="72"/>
        <end position="174"/>
    </location>
</feature>
<comment type="subcellular location">
    <subcellularLocation>
        <location evidence="1 10">Cell outer membrane</location>
        <topology evidence="1 10">Multi-pass membrane protein</topology>
    </subcellularLocation>
</comment>
<evidence type="ECO:0000256" key="3">
    <source>
        <dbReference type="ARBA" id="ARBA00022448"/>
    </source>
</evidence>
<keyword evidence="12" id="KW-0732">Signal</keyword>
<accession>A0A6N6MXT4</accession>
<dbReference type="SUPFAM" id="SSF56935">
    <property type="entry name" value="Porins"/>
    <property type="match status" value="1"/>
</dbReference>